<dbReference type="EMBL" id="FQWQ01000001">
    <property type="protein sequence ID" value="SHG55279.1"/>
    <property type="molecule type" value="Genomic_DNA"/>
</dbReference>
<dbReference type="AlphaFoldDB" id="A0A1M5KRX1"/>
<dbReference type="OrthoDB" id="834994at2"/>
<protein>
    <recommendedName>
        <fullName evidence="3">TonB protein C-terminal</fullName>
    </recommendedName>
</protein>
<evidence type="ECO:0000313" key="2">
    <source>
        <dbReference type="Proteomes" id="UP000184212"/>
    </source>
</evidence>
<reference evidence="1 2" key="1">
    <citation type="submission" date="2016-11" db="EMBL/GenBank/DDBJ databases">
        <authorList>
            <person name="Jaros S."/>
            <person name="Januszkiewicz K."/>
            <person name="Wedrychowicz H."/>
        </authorList>
    </citation>
    <scope>NUCLEOTIDE SEQUENCE [LARGE SCALE GENOMIC DNA]</scope>
    <source>
        <strain evidence="1 2">DSM 24574</strain>
    </source>
</reference>
<accession>A0A1M5KRX1</accession>
<proteinExistence type="predicted"/>
<gene>
    <name evidence="1" type="ORF">SAMN04488109_0795</name>
</gene>
<name>A0A1M5KRX1_9BACT</name>
<evidence type="ECO:0008006" key="3">
    <source>
        <dbReference type="Google" id="ProtNLM"/>
    </source>
</evidence>
<evidence type="ECO:0000313" key="1">
    <source>
        <dbReference type="EMBL" id="SHG55279.1"/>
    </source>
</evidence>
<keyword evidence="2" id="KW-1185">Reference proteome</keyword>
<sequence length="286" mass="33131">MKGCILIISIVCCVKSFGQISIKPLNQLPTLREQYIQEDTFLLQTRLNYLLNTRAGDTTCRNAVKRAQIRARDTIDFVIDFGMGSPRLRYEKELAALCRKQGLTYQLELASCIYIEGQTDGCYKDYMDFLLREKYGRDFKIGLHHKADSLFLINAANDTIISWDCDKEPTCIGKEVDTAEGIYLSIALPVQDNREEWKSQDGKPSFALYHPFIDIRFVIDKKGNVSNFHLSDFIPARKENEVYKERLFELAKREIKKNYSKWHPGEINGVPLNTFYFLRVQFKHGT</sequence>
<organism evidence="1 2">
    <name type="scientific">Chryseolinea serpens</name>
    <dbReference type="NCBI Taxonomy" id="947013"/>
    <lineage>
        <taxon>Bacteria</taxon>
        <taxon>Pseudomonadati</taxon>
        <taxon>Bacteroidota</taxon>
        <taxon>Cytophagia</taxon>
        <taxon>Cytophagales</taxon>
        <taxon>Fulvivirgaceae</taxon>
        <taxon>Chryseolinea</taxon>
    </lineage>
</organism>
<dbReference type="Proteomes" id="UP000184212">
    <property type="component" value="Unassembled WGS sequence"/>
</dbReference>